<accession>A0AAW2QY12</accession>
<dbReference type="EMBL" id="JACGWM010000005">
    <property type="protein sequence ID" value="KAL0372293.1"/>
    <property type="molecule type" value="Genomic_DNA"/>
</dbReference>
<dbReference type="AlphaFoldDB" id="A0AAW2QY12"/>
<organism evidence="1">
    <name type="scientific">Sesamum calycinum</name>
    <dbReference type="NCBI Taxonomy" id="2727403"/>
    <lineage>
        <taxon>Eukaryota</taxon>
        <taxon>Viridiplantae</taxon>
        <taxon>Streptophyta</taxon>
        <taxon>Embryophyta</taxon>
        <taxon>Tracheophyta</taxon>
        <taxon>Spermatophyta</taxon>
        <taxon>Magnoliopsida</taxon>
        <taxon>eudicotyledons</taxon>
        <taxon>Gunneridae</taxon>
        <taxon>Pentapetalae</taxon>
        <taxon>asterids</taxon>
        <taxon>lamiids</taxon>
        <taxon>Lamiales</taxon>
        <taxon>Pedaliaceae</taxon>
        <taxon>Sesamum</taxon>
    </lineage>
</organism>
<protein>
    <submittedName>
        <fullName evidence="1">Uncharacterized protein</fullName>
    </submittedName>
</protein>
<name>A0AAW2QY12_9LAMI</name>
<reference evidence="1" key="2">
    <citation type="journal article" date="2024" name="Plant">
        <title>Genomic evolution and insights into agronomic trait innovations of Sesamum species.</title>
        <authorList>
            <person name="Miao H."/>
            <person name="Wang L."/>
            <person name="Qu L."/>
            <person name="Liu H."/>
            <person name="Sun Y."/>
            <person name="Le M."/>
            <person name="Wang Q."/>
            <person name="Wei S."/>
            <person name="Zheng Y."/>
            <person name="Lin W."/>
            <person name="Duan Y."/>
            <person name="Cao H."/>
            <person name="Xiong S."/>
            <person name="Wang X."/>
            <person name="Wei L."/>
            <person name="Li C."/>
            <person name="Ma Q."/>
            <person name="Ju M."/>
            <person name="Zhao R."/>
            <person name="Li G."/>
            <person name="Mu C."/>
            <person name="Tian Q."/>
            <person name="Mei H."/>
            <person name="Zhang T."/>
            <person name="Gao T."/>
            <person name="Zhang H."/>
        </authorList>
    </citation>
    <scope>NUCLEOTIDE SEQUENCE</scope>
    <source>
        <strain evidence="1">KEN8</strain>
    </source>
</reference>
<reference evidence="1" key="1">
    <citation type="submission" date="2020-06" db="EMBL/GenBank/DDBJ databases">
        <authorList>
            <person name="Li T."/>
            <person name="Hu X."/>
            <person name="Zhang T."/>
            <person name="Song X."/>
            <person name="Zhang H."/>
            <person name="Dai N."/>
            <person name="Sheng W."/>
            <person name="Hou X."/>
            <person name="Wei L."/>
        </authorList>
    </citation>
    <scope>NUCLEOTIDE SEQUENCE</scope>
    <source>
        <strain evidence="1">KEN8</strain>
        <tissue evidence="1">Leaf</tissue>
    </source>
</reference>
<gene>
    <name evidence="1" type="ORF">Scaly_0910900</name>
</gene>
<evidence type="ECO:0000313" key="1">
    <source>
        <dbReference type="EMBL" id="KAL0372293.1"/>
    </source>
</evidence>
<sequence>MSTTVFTTTSAGGGGGQYMIGRKQQVFPVGLHAEYEEYETISQRLVDAAHVNDLQLALELVSHPSVDVSFIGTVCLKSRKTEVVLNGESASEVRIEFEEFRTDVTALFLAAHNGNIALVRNCW</sequence>
<proteinExistence type="predicted"/>
<comment type="caution">
    <text evidence="1">The sequence shown here is derived from an EMBL/GenBank/DDBJ whole genome shotgun (WGS) entry which is preliminary data.</text>
</comment>